<evidence type="ECO:0000313" key="3">
    <source>
        <dbReference type="Proteomes" id="UP001596002"/>
    </source>
</evidence>
<dbReference type="InterPro" id="IPR022258">
    <property type="entry name" value="Flagellar_operon_YvyF"/>
</dbReference>
<dbReference type="EMBL" id="JBHSHC010000098">
    <property type="protein sequence ID" value="MFC4768258.1"/>
    <property type="molecule type" value="Genomic_DNA"/>
</dbReference>
<gene>
    <name evidence="2" type="ORF">ACFO8Q_12965</name>
</gene>
<name>A0ABV9Q2W2_9BACL</name>
<protein>
    <submittedName>
        <fullName evidence="2">TIGR03826 family flagellar region protein</fullName>
    </submittedName>
</protein>
<reference evidence="3" key="1">
    <citation type="journal article" date="2019" name="Int. J. Syst. Evol. Microbiol.">
        <title>The Global Catalogue of Microorganisms (GCM) 10K type strain sequencing project: providing services to taxonomists for standard genome sequencing and annotation.</title>
        <authorList>
            <consortium name="The Broad Institute Genomics Platform"/>
            <consortium name="The Broad Institute Genome Sequencing Center for Infectious Disease"/>
            <person name="Wu L."/>
            <person name="Ma J."/>
        </authorList>
    </citation>
    <scope>NUCLEOTIDE SEQUENCE [LARGE SCALE GENOMIC DNA]</scope>
    <source>
        <strain evidence="3">WYCCWR 12678</strain>
    </source>
</reference>
<proteinExistence type="predicted"/>
<keyword evidence="2" id="KW-0966">Cell projection</keyword>
<evidence type="ECO:0000256" key="1">
    <source>
        <dbReference type="SAM" id="MobiDB-lite"/>
    </source>
</evidence>
<sequence length="138" mass="15990">MTLSNCKECGRLFNRYAKDICPNCIKQEEDDFYKVSGYLRDNQGSTPQEVHEATEVSLEKIYRFIREGRLIAKNFPGMTYPCERCGIPIQMGRFCRTCTDDLKAELNRVVQHESAAGQEPSNANRGNDFHLKNRYDRK</sequence>
<feature type="region of interest" description="Disordered" evidence="1">
    <location>
        <begin position="113"/>
        <end position="138"/>
    </location>
</feature>
<evidence type="ECO:0000313" key="2">
    <source>
        <dbReference type="EMBL" id="MFC4768258.1"/>
    </source>
</evidence>
<keyword evidence="3" id="KW-1185">Reference proteome</keyword>
<feature type="compositionally biased region" description="Basic and acidic residues" evidence="1">
    <location>
        <begin position="127"/>
        <end position="138"/>
    </location>
</feature>
<dbReference type="Proteomes" id="UP001596002">
    <property type="component" value="Unassembled WGS sequence"/>
</dbReference>
<accession>A0ABV9Q2W2</accession>
<comment type="caution">
    <text evidence="2">The sequence shown here is derived from an EMBL/GenBank/DDBJ whole genome shotgun (WGS) entry which is preliminary data.</text>
</comment>
<keyword evidence="2" id="KW-0969">Cilium</keyword>
<dbReference type="NCBIfam" id="TIGR03826">
    <property type="entry name" value="YvyF"/>
    <property type="match status" value="1"/>
</dbReference>
<organism evidence="2 3">
    <name type="scientific">Effusibacillus consociatus</name>
    <dbReference type="NCBI Taxonomy" id="1117041"/>
    <lineage>
        <taxon>Bacteria</taxon>
        <taxon>Bacillati</taxon>
        <taxon>Bacillota</taxon>
        <taxon>Bacilli</taxon>
        <taxon>Bacillales</taxon>
        <taxon>Alicyclobacillaceae</taxon>
        <taxon>Effusibacillus</taxon>
    </lineage>
</organism>
<dbReference type="RefSeq" id="WP_380026213.1">
    <property type="nucleotide sequence ID" value="NZ_JBHSHC010000098.1"/>
</dbReference>
<keyword evidence="2" id="KW-0282">Flagellum</keyword>